<feature type="binding site" evidence="7">
    <location>
        <position position="331"/>
    </location>
    <ligand>
        <name>hybrid [4Fe-2O-2S] cluster</name>
        <dbReference type="ChEBI" id="CHEBI:60519"/>
    </ligand>
</feature>
<dbReference type="InterPro" id="IPR010048">
    <property type="entry name" value="Hydroxylam_reduct"/>
</dbReference>
<dbReference type="Gene3D" id="3.40.50.2030">
    <property type="match status" value="2"/>
</dbReference>
<keyword evidence="1 7" id="KW-0004">4Fe-4S</keyword>
<keyword evidence="2 7" id="KW-0963">Cytoplasm</keyword>
<dbReference type="Proteomes" id="UP000093514">
    <property type="component" value="Unassembled WGS sequence"/>
</dbReference>
<keyword evidence="3 7" id="KW-0479">Metal-binding</keyword>
<feature type="binding site" evidence="7">
    <location>
        <position position="392"/>
    </location>
    <ligand>
        <name>hybrid [4Fe-2O-2S] cluster</name>
        <dbReference type="ChEBI" id="CHEBI:60519"/>
    </ligand>
</feature>
<feature type="binding site" evidence="7">
    <location>
        <position position="394"/>
    </location>
    <ligand>
        <name>hybrid [4Fe-2O-2S] cluster</name>
        <dbReference type="ChEBI" id="CHEBI:60519"/>
    </ligand>
</feature>
<evidence type="ECO:0000256" key="7">
    <source>
        <dbReference type="HAMAP-Rule" id="MF_00069"/>
    </source>
</evidence>
<dbReference type="RefSeq" id="WP_068716875.1">
    <property type="nucleotide sequence ID" value="NZ_LWDV01000008.1"/>
</dbReference>
<dbReference type="EC" id="1.7.99.1" evidence="7"/>
<dbReference type="FunFam" id="3.40.50.2030:FF:000001">
    <property type="entry name" value="Hydroxylamine reductase"/>
    <property type="match status" value="1"/>
</dbReference>
<comment type="cofactor">
    <cofactor evidence="7">
        <name>hybrid [4Fe-2O-2S] cluster</name>
        <dbReference type="ChEBI" id="CHEBI:60519"/>
    </cofactor>
    <text evidence="7">Binds 1 hybrid [4Fe-2O-2S] cluster.</text>
</comment>
<proteinExistence type="inferred from homology"/>
<dbReference type="NCBIfam" id="TIGR01703">
    <property type="entry name" value="hybrid_clust"/>
    <property type="match status" value="1"/>
</dbReference>
<comment type="catalytic activity">
    <reaction evidence="7">
        <text>A + NH4(+) + H2O = hydroxylamine + AH2 + H(+)</text>
        <dbReference type="Rhea" id="RHEA:22052"/>
        <dbReference type="ChEBI" id="CHEBI:13193"/>
        <dbReference type="ChEBI" id="CHEBI:15377"/>
        <dbReference type="ChEBI" id="CHEBI:15378"/>
        <dbReference type="ChEBI" id="CHEBI:15429"/>
        <dbReference type="ChEBI" id="CHEBI:17499"/>
        <dbReference type="ChEBI" id="CHEBI:28938"/>
        <dbReference type="EC" id="1.7.99.1"/>
    </reaction>
</comment>
<comment type="caution">
    <text evidence="8">The sequence shown here is derived from an EMBL/GenBank/DDBJ whole genome shotgun (WGS) entry which is preliminary data.</text>
</comment>
<dbReference type="GO" id="GO:0046872">
    <property type="term" value="F:metal ion binding"/>
    <property type="evidence" value="ECO:0007669"/>
    <property type="project" value="UniProtKB-KW"/>
</dbReference>
<feature type="binding site" evidence="7">
    <location>
        <position position="149"/>
    </location>
    <ligand>
        <name>hybrid [4Fe-2O-2S] cluster</name>
        <dbReference type="ChEBI" id="CHEBI:60519"/>
    </ligand>
</feature>
<dbReference type="AlphaFoldDB" id="A0A1C0AAA1"/>
<feature type="binding site" evidence="7">
    <location>
        <position position="41"/>
    </location>
    <ligand>
        <name>[4Fe-4S] cluster</name>
        <dbReference type="ChEBI" id="CHEBI:49883"/>
    </ligand>
</feature>
<dbReference type="GO" id="GO:0050418">
    <property type="term" value="F:hydroxylamine reductase activity"/>
    <property type="evidence" value="ECO:0007669"/>
    <property type="project" value="UniProtKB-UniRule"/>
</dbReference>
<evidence type="ECO:0000256" key="3">
    <source>
        <dbReference type="ARBA" id="ARBA00022723"/>
    </source>
</evidence>
<evidence type="ECO:0000256" key="2">
    <source>
        <dbReference type="ARBA" id="ARBA00022490"/>
    </source>
</evidence>
<dbReference type="GO" id="GO:0042542">
    <property type="term" value="P:response to hydrogen peroxide"/>
    <property type="evidence" value="ECO:0007669"/>
    <property type="project" value="TreeGrafter"/>
</dbReference>
<keyword evidence="9" id="KW-1185">Reference proteome</keyword>
<dbReference type="InterPro" id="IPR011254">
    <property type="entry name" value="Prismane-like_sf"/>
</dbReference>
<dbReference type="InterPro" id="IPR004137">
    <property type="entry name" value="HCP/CODH"/>
</dbReference>
<dbReference type="Gene3D" id="1.20.1270.20">
    <property type="match status" value="1"/>
</dbReference>
<dbReference type="HAMAP" id="MF_00069">
    <property type="entry name" value="Hydroxylam_reduct"/>
    <property type="match status" value="1"/>
</dbReference>
<dbReference type="OrthoDB" id="9761526at2"/>
<protein>
    <recommendedName>
        <fullName evidence="7">Hydroxylamine reductase</fullName>
        <ecNumber evidence="7">1.7.99.1</ecNumber>
    </recommendedName>
    <alternativeName>
        <fullName evidence="7">Hybrid-cluster protein</fullName>
        <shortName evidence="7">HCP</shortName>
    </alternativeName>
    <alternativeName>
        <fullName evidence="7">Prismane protein</fullName>
    </alternativeName>
</protein>
<evidence type="ECO:0000256" key="4">
    <source>
        <dbReference type="ARBA" id="ARBA00023002"/>
    </source>
</evidence>
<sequence length="449" mass="49268">MFGLFKGNDKKENKTVKSSCDMFCYQCEQTPTGGCTKFGVCGKDPDIASLQDIIIFGLKGVAAYATHARELGYTDDEVNNITHEALYTTLTNSNFNLEEHISMALKVGEATTRVMDLLDKAHTDSLGVPSPVTVSQNKVEGHSIVVTGHNLYALEELLKQTEGKGINIYTHSEMLPAHGYPELNKYEHLKGNVGKAWYDQRKLFAKFPGAILGTTNCLMPIRGDYGDRFFTYGTAGLEGAKKIKNDDFSPLIEKALSLPVANVESDETLTTGFHHQTVLGIAPEIIEAVKEGKIQRFFVIAGCDAPTKGRDYYRDLATSLPKDCVLITTSCGKFRFNDVDYGNVPGTNIPRYIDLGQCNNSGSAVKIALALAEAFDCEVNDLPLSIVLSWFEQKAVAILLGLFNLGIQDIYVGPSVPEFMSENVVKVLQDNFNLQTTGNVEEDLKKMLG</sequence>
<dbReference type="PANTHER" id="PTHR30109:SF0">
    <property type="entry name" value="HYDROXYLAMINE REDUCTASE"/>
    <property type="match status" value="1"/>
</dbReference>
<dbReference type="GO" id="GO:0004601">
    <property type="term" value="F:peroxidase activity"/>
    <property type="evidence" value="ECO:0007669"/>
    <property type="project" value="TreeGrafter"/>
</dbReference>
<comment type="similarity">
    <text evidence="7">Belongs to the HCP family.</text>
</comment>
<dbReference type="SUPFAM" id="SSF56821">
    <property type="entry name" value="Prismane protein-like"/>
    <property type="match status" value="1"/>
</dbReference>
<name>A0A1C0AAA1_9FIRM</name>
<dbReference type="EMBL" id="LWDV01000008">
    <property type="protein sequence ID" value="OCL27218.1"/>
    <property type="molecule type" value="Genomic_DNA"/>
</dbReference>
<feature type="binding site" evidence="7">
    <location>
        <position position="358"/>
    </location>
    <ligand>
        <name>hybrid [4Fe-2O-2S] cluster</name>
        <dbReference type="ChEBI" id="CHEBI:60519"/>
    </ligand>
</feature>
<feature type="binding site" evidence="7">
    <location>
        <position position="27"/>
    </location>
    <ligand>
        <name>[4Fe-4S] cluster</name>
        <dbReference type="ChEBI" id="CHEBI:49883"/>
    </ligand>
</feature>
<keyword evidence="5 7" id="KW-0408">Iron</keyword>
<evidence type="ECO:0000256" key="1">
    <source>
        <dbReference type="ARBA" id="ARBA00022485"/>
    </source>
</evidence>
<reference evidence="8 9" key="2">
    <citation type="submission" date="2016-08" db="EMBL/GenBank/DDBJ databases">
        <title>Orenia metallireducens sp. nov. strain Z6, a Novel Metal-reducing Firmicute from the Deep Subsurface.</title>
        <authorList>
            <person name="Maxim B.I."/>
            <person name="Kenneth K."/>
            <person name="Flynn T.M."/>
            <person name="Oloughlin E.J."/>
            <person name="Locke R.A."/>
            <person name="Weber J.R."/>
            <person name="Egan S.M."/>
            <person name="Mackie R.I."/>
            <person name="Cann I.K."/>
        </authorList>
    </citation>
    <scope>NUCLEOTIDE SEQUENCE [LARGE SCALE GENOMIC DNA]</scope>
    <source>
        <strain evidence="8 9">Z6</strain>
    </source>
</reference>
<comment type="subcellular location">
    <subcellularLocation>
        <location evidence="7">Cytoplasm</location>
    </subcellularLocation>
</comment>
<dbReference type="InterPro" id="IPR016100">
    <property type="entry name" value="Prismane_a-bundle"/>
</dbReference>
<feature type="binding site" evidence="7">
    <location>
        <position position="35"/>
    </location>
    <ligand>
        <name>[4Fe-4S] cluster</name>
        <dbReference type="ChEBI" id="CHEBI:49883"/>
    </ligand>
</feature>
<dbReference type="InterPro" id="IPR016099">
    <property type="entry name" value="Prismane-like_a/b-sand"/>
</dbReference>
<evidence type="ECO:0000256" key="6">
    <source>
        <dbReference type="ARBA" id="ARBA00023014"/>
    </source>
</evidence>
<feature type="binding site" evidence="7">
    <location>
        <position position="217"/>
    </location>
    <ligand>
        <name>hybrid [4Fe-2O-2S] cluster</name>
        <dbReference type="ChEBI" id="CHEBI:60519"/>
    </ligand>
</feature>
<dbReference type="GO" id="GO:0005737">
    <property type="term" value="C:cytoplasm"/>
    <property type="evidence" value="ECO:0007669"/>
    <property type="project" value="UniProtKB-SubCell"/>
</dbReference>
<feature type="binding site" evidence="7">
    <location>
        <position position="173"/>
    </location>
    <ligand>
        <name>hybrid [4Fe-2O-2S] cluster</name>
        <dbReference type="ChEBI" id="CHEBI:60519"/>
    </ligand>
</feature>
<keyword evidence="4 7" id="KW-0560">Oxidoreductase</keyword>
<dbReference type="Pfam" id="PF03063">
    <property type="entry name" value="Prismane"/>
    <property type="match status" value="1"/>
</dbReference>
<feature type="modified residue" description="Cysteine persulfide" evidence="7">
    <location>
        <position position="303"/>
    </location>
</feature>
<gene>
    <name evidence="7" type="primary">hcp</name>
    <name evidence="8" type="ORF">U472_07040</name>
</gene>
<feature type="binding site" description="via persulfide group" evidence="7">
    <location>
        <position position="303"/>
    </location>
    <ligand>
        <name>hybrid [4Fe-2O-2S] cluster</name>
        <dbReference type="ChEBI" id="CHEBI:60519"/>
    </ligand>
</feature>
<keyword evidence="6 7" id="KW-0411">Iron-sulfur</keyword>
<organism evidence="8 9">
    <name type="scientific">Orenia metallireducens</name>
    <dbReference type="NCBI Taxonomy" id="1413210"/>
    <lineage>
        <taxon>Bacteria</taxon>
        <taxon>Bacillati</taxon>
        <taxon>Bacillota</taxon>
        <taxon>Clostridia</taxon>
        <taxon>Halanaerobiales</taxon>
        <taxon>Halobacteroidaceae</taxon>
        <taxon>Orenia</taxon>
    </lineage>
</organism>
<comment type="function">
    <text evidence="7">Catalyzes the reduction of hydroxylamine to form NH(3) and H(2)O.</text>
</comment>
<reference evidence="9" key="1">
    <citation type="submission" date="2016-07" db="EMBL/GenBank/DDBJ databases">
        <authorList>
            <person name="Florea S."/>
            <person name="Webb J.S."/>
            <person name="Jaromczyk J."/>
            <person name="Schardl C.L."/>
        </authorList>
    </citation>
    <scope>NUCLEOTIDE SEQUENCE [LARGE SCALE GENOMIC DNA]</scope>
    <source>
        <strain evidence="9">Z6</strain>
    </source>
</reference>
<dbReference type="NCBIfam" id="NF003658">
    <property type="entry name" value="PRK05290.1"/>
    <property type="match status" value="1"/>
</dbReference>
<feature type="binding site" evidence="7">
    <location>
        <position position="24"/>
    </location>
    <ligand>
        <name>[4Fe-4S] cluster</name>
        <dbReference type="ChEBI" id="CHEBI:49883"/>
    </ligand>
</feature>
<comment type="cofactor">
    <cofactor evidence="7">
        <name>[4Fe-4S] cluster</name>
        <dbReference type="ChEBI" id="CHEBI:49883"/>
    </cofactor>
    <text evidence="7">Binds 1 [4Fe-4S] cluster.</text>
</comment>
<evidence type="ECO:0000313" key="9">
    <source>
        <dbReference type="Proteomes" id="UP000093514"/>
    </source>
</evidence>
<evidence type="ECO:0000256" key="5">
    <source>
        <dbReference type="ARBA" id="ARBA00023004"/>
    </source>
</evidence>
<dbReference type="GO" id="GO:0051539">
    <property type="term" value="F:4 iron, 4 sulfur cluster binding"/>
    <property type="evidence" value="ECO:0007669"/>
    <property type="project" value="UniProtKB-KW"/>
</dbReference>
<dbReference type="PANTHER" id="PTHR30109">
    <property type="entry name" value="HYDROXYLAMINE REDUCTASE"/>
    <property type="match status" value="1"/>
</dbReference>
<evidence type="ECO:0000313" key="8">
    <source>
        <dbReference type="EMBL" id="OCL27218.1"/>
    </source>
</evidence>
<accession>A0A1C0AAA1</accession>